<dbReference type="AlphaFoldDB" id="A0A7Y0HT54"/>
<evidence type="ECO:0000313" key="2">
    <source>
        <dbReference type="EMBL" id="NMM94278.1"/>
    </source>
</evidence>
<gene>
    <name evidence="2" type="ORF">G1C95_1465</name>
</gene>
<sequence>MKESTPTIHTMRRSDLPSIEQLTCDMWYANYEPRVGAALSRIDVEHCLARTTFAKVAELDGEIVGFILASITAHTSKTSTLRHSAKAAGAAMTLLTDEAGRRALDEFMRIARVDDQLLREAGPFKAEVVLFVLAPAARGHGLGKRLFGTVMEHFTANAIDEYFLYTDTTCDYTFYEHRGLEQKGALPLEMKPGDCYGSEPPTFFIYTGKIAHEITIR</sequence>
<dbReference type="Proteomes" id="UP000532194">
    <property type="component" value="Unassembled WGS sequence"/>
</dbReference>
<protein>
    <submittedName>
        <fullName evidence="2">Acetyltransferase, GNAT family</fullName>
    </submittedName>
</protein>
<proteinExistence type="predicted"/>
<evidence type="ECO:0000313" key="3">
    <source>
        <dbReference type="Proteomes" id="UP000532194"/>
    </source>
</evidence>
<dbReference type="CDD" id="cd04301">
    <property type="entry name" value="NAT_SF"/>
    <property type="match status" value="1"/>
</dbReference>
<keyword evidence="3" id="KW-1185">Reference proteome</keyword>
<dbReference type="SUPFAM" id="SSF55729">
    <property type="entry name" value="Acyl-CoA N-acyltransferases (Nat)"/>
    <property type="match status" value="1"/>
</dbReference>
<dbReference type="Pfam" id="PF00583">
    <property type="entry name" value="Acetyltransf_1"/>
    <property type="match status" value="1"/>
</dbReference>
<organism evidence="2 3">
    <name type="scientific">Bifidobacterium oedipodis</name>
    <dbReference type="NCBI Taxonomy" id="2675322"/>
    <lineage>
        <taxon>Bacteria</taxon>
        <taxon>Bacillati</taxon>
        <taxon>Actinomycetota</taxon>
        <taxon>Actinomycetes</taxon>
        <taxon>Bifidobacteriales</taxon>
        <taxon>Bifidobacteriaceae</taxon>
        <taxon>Bifidobacterium</taxon>
    </lineage>
</organism>
<dbReference type="Gene3D" id="3.40.630.30">
    <property type="match status" value="1"/>
</dbReference>
<dbReference type="EMBL" id="JAAIII010000004">
    <property type="protein sequence ID" value="NMM94278.1"/>
    <property type="molecule type" value="Genomic_DNA"/>
</dbReference>
<keyword evidence="2" id="KW-0808">Transferase</keyword>
<dbReference type="PROSITE" id="PS51186">
    <property type="entry name" value="GNAT"/>
    <property type="match status" value="1"/>
</dbReference>
<dbReference type="InterPro" id="IPR016181">
    <property type="entry name" value="Acyl_CoA_acyltransferase"/>
</dbReference>
<name>A0A7Y0HT54_9BIFI</name>
<reference evidence="2 3" key="1">
    <citation type="submission" date="2020-02" db="EMBL/GenBank/DDBJ databases">
        <title>Characterization of phylogenetic diversity of novel bifidobacterial species isolated in Czech ZOOs.</title>
        <authorList>
            <person name="Lugli G.A."/>
            <person name="Vera N.B."/>
            <person name="Ventura M."/>
        </authorList>
    </citation>
    <scope>NUCLEOTIDE SEQUENCE [LARGE SCALE GENOMIC DNA]</scope>
    <source>
        <strain evidence="2 3">DSM 109957</strain>
    </source>
</reference>
<dbReference type="InterPro" id="IPR000182">
    <property type="entry name" value="GNAT_dom"/>
</dbReference>
<dbReference type="RefSeq" id="WP_169172316.1">
    <property type="nucleotide sequence ID" value="NZ_JAAIII010000004.1"/>
</dbReference>
<evidence type="ECO:0000259" key="1">
    <source>
        <dbReference type="PROSITE" id="PS51186"/>
    </source>
</evidence>
<comment type="caution">
    <text evidence="2">The sequence shown here is derived from an EMBL/GenBank/DDBJ whole genome shotgun (WGS) entry which is preliminary data.</text>
</comment>
<accession>A0A7Y0HT54</accession>
<dbReference type="GO" id="GO:0016747">
    <property type="term" value="F:acyltransferase activity, transferring groups other than amino-acyl groups"/>
    <property type="evidence" value="ECO:0007669"/>
    <property type="project" value="InterPro"/>
</dbReference>
<feature type="domain" description="N-acetyltransferase" evidence="1">
    <location>
        <begin position="6"/>
        <end position="202"/>
    </location>
</feature>